<dbReference type="SUPFAM" id="SSF53098">
    <property type="entry name" value="Ribonuclease H-like"/>
    <property type="match status" value="1"/>
</dbReference>
<dbReference type="OrthoDB" id="1938131at2759"/>
<dbReference type="Proteomes" id="UP000541444">
    <property type="component" value="Unassembled WGS sequence"/>
</dbReference>
<dbReference type="Pfam" id="PF13456">
    <property type="entry name" value="RVT_3"/>
    <property type="match status" value="1"/>
</dbReference>
<dbReference type="PANTHER" id="PTHR47723">
    <property type="entry name" value="OS05G0353850 PROTEIN"/>
    <property type="match status" value="1"/>
</dbReference>
<dbReference type="CDD" id="cd06222">
    <property type="entry name" value="RNase_H_like"/>
    <property type="match status" value="1"/>
</dbReference>
<name>A0A7J7NR43_9MAGN</name>
<dbReference type="InterPro" id="IPR012337">
    <property type="entry name" value="RNaseH-like_sf"/>
</dbReference>
<dbReference type="GO" id="GO:0003676">
    <property type="term" value="F:nucleic acid binding"/>
    <property type="evidence" value="ECO:0007669"/>
    <property type="project" value="InterPro"/>
</dbReference>
<dbReference type="AlphaFoldDB" id="A0A7J7NR43"/>
<reference evidence="2 3" key="1">
    <citation type="journal article" date="2020" name="IScience">
        <title>Genome Sequencing of the Endangered Kingdonia uniflora (Circaeasteraceae, Ranunculales) Reveals Potential Mechanisms of Evolutionary Specialization.</title>
        <authorList>
            <person name="Sun Y."/>
            <person name="Deng T."/>
            <person name="Zhang A."/>
            <person name="Moore M.J."/>
            <person name="Landis J.B."/>
            <person name="Lin N."/>
            <person name="Zhang H."/>
            <person name="Zhang X."/>
            <person name="Huang J."/>
            <person name="Zhang X."/>
            <person name="Sun H."/>
            <person name="Wang H."/>
        </authorList>
    </citation>
    <scope>NUCLEOTIDE SEQUENCE [LARGE SCALE GENOMIC DNA]</scope>
    <source>
        <strain evidence="2">TB1705</strain>
        <tissue evidence="2">Leaf</tissue>
    </source>
</reference>
<dbReference type="GO" id="GO:0004523">
    <property type="term" value="F:RNA-DNA hybrid ribonuclease activity"/>
    <property type="evidence" value="ECO:0007669"/>
    <property type="project" value="InterPro"/>
</dbReference>
<sequence length="204" mass="22723">MSPYLKDLWIGAVWGGTNLILLARNNSIFEEQSFSLNQEKRKWHNQLHLPNHGEIKINTDGAARGNPGKGGIGCIFRESEGKFLGSFAQGLGLVSNNTVECKAIIKGVDLAASNGWPIAWVESDSKSAVEAFNSDNIPWNLEAEWANAKRSMEQIRISATWRKANFSADVLSKRGAYLLDGLSEFSLSRPEFLKKIEISMQEYF</sequence>
<proteinExistence type="predicted"/>
<feature type="domain" description="RNase H type-1" evidence="1">
    <location>
        <begin position="51"/>
        <end position="188"/>
    </location>
</feature>
<dbReference type="Gene3D" id="3.30.420.10">
    <property type="entry name" value="Ribonuclease H-like superfamily/Ribonuclease H"/>
    <property type="match status" value="1"/>
</dbReference>
<dbReference type="PANTHER" id="PTHR47723:SF19">
    <property type="entry name" value="POLYNUCLEOTIDYL TRANSFERASE, RIBONUCLEASE H-LIKE SUPERFAMILY PROTEIN"/>
    <property type="match status" value="1"/>
</dbReference>
<protein>
    <recommendedName>
        <fullName evidence="1">RNase H type-1 domain-containing protein</fullName>
    </recommendedName>
</protein>
<dbReference type="InterPro" id="IPR036397">
    <property type="entry name" value="RNaseH_sf"/>
</dbReference>
<dbReference type="InterPro" id="IPR002156">
    <property type="entry name" value="RNaseH_domain"/>
</dbReference>
<keyword evidence="3" id="KW-1185">Reference proteome</keyword>
<organism evidence="2 3">
    <name type="scientific">Kingdonia uniflora</name>
    <dbReference type="NCBI Taxonomy" id="39325"/>
    <lineage>
        <taxon>Eukaryota</taxon>
        <taxon>Viridiplantae</taxon>
        <taxon>Streptophyta</taxon>
        <taxon>Embryophyta</taxon>
        <taxon>Tracheophyta</taxon>
        <taxon>Spermatophyta</taxon>
        <taxon>Magnoliopsida</taxon>
        <taxon>Ranunculales</taxon>
        <taxon>Circaeasteraceae</taxon>
        <taxon>Kingdonia</taxon>
    </lineage>
</organism>
<accession>A0A7J7NR43</accession>
<dbReference type="InterPro" id="IPR044730">
    <property type="entry name" value="RNase_H-like_dom_plant"/>
</dbReference>
<evidence type="ECO:0000259" key="1">
    <source>
        <dbReference type="PROSITE" id="PS50879"/>
    </source>
</evidence>
<dbReference type="EMBL" id="JACGCM010000633">
    <property type="protein sequence ID" value="KAF6169563.1"/>
    <property type="molecule type" value="Genomic_DNA"/>
</dbReference>
<gene>
    <name evidence="2" type="ORF">GIB67_000836</name>
</gene>
<comment type="caution">
    <text evidence="2">The sequence shown here is derived from an EMBL/GenBank/DDBJ whole genome shotgun (WGS) entry which is preliminary data.</text>
</comment>
<dbReference type="PROSITE" id="PS50879">
    <property type="entry name" value="RNASE_H_1"/>
    <property type="match status" value="1"/>
</dbReference>
<evidence type="ECO:0000313" key="2">
    <source>
        <dbReference type="EMBL" id="KAF6169563.1"/>
    </source>
</evidence>
<evidence type="ECO:0000313" key="3">
    <source>
        <dbReference type="Proteomes" id="UP000541444"/>
    </source>
</evidence>
<dbReference type="InterPro" id="IPR053151">
    <property type="entry name" value="RNase_H-like"/>
</dbReference>